<accession>A0A930YAU6</accession>
<gene>
    <name evidence="1" type="ORF">INT80_12525</name>
</gene>
<dbReference type="AlphaFoldDB" id="A0A930YAU6"/>
<protein>
    <submittedName>
        <fullName evidence="1">Uncharacterized protein</fullName>
    </submittedName>
</protein>
<comment type="caution">
    <text evidence="1">The sequence shown here is derived from an EMBL/GenBank/DDBJ whole genome shotgun (WGS) entry which is preliminary data.</text>
</comment>
<sequence length="57" mass="6111">MLPGNSSATSDKAKFTVDTAPDTTVVMALRRIMMGKPKVTIPERQGGVNADELSGRY</sequence>
<organism evidence="1">
    <name type="scientific">Gallibacterium anatis</name>
    <dbReference type="NCBI Taxonomy" id="750"/>
    <lineage>
        <taxon>Bacteria</taxon>
        <taxon>Pseudomonadati</taxon>
        <taxon>Pseudomonadota</taxon>
        <taxon>Gammaproteobacteria</taxon>
        <taxon>Pasteurellales</taxon>
        <taxon>Pasteurellaceae</taxon>
        <taxon>Gallibacterium</taxon>
    </lineage>
</organism>
<evidence type="ECO:0000313" key="1">
    <source>
        <dbReference type="EMBL" id="MBF4102983.1"/>
    </source>
</evidence>
<dbReference type="EMBL" id="JADION010000041">
    <property type="protein sequence ID" value="MBF4102983.1"/>
    <property type="molecule type" value="Genomic_DNA"/>
</dbReference>
<reference evidence="1" key="1">
    <citation type="submission" date="2020-11" db="EMBL/GenBank/DDBJ databases">
        <title>Gallibacterium anatis 1637, full genome, WGS.</title>
        <authorList>
            <person name="Laishevtcev A.I."/>
            <person name="Yakimova E.A."/>
            <person name="Petkovich D."/>
            <person name="Stepanova T.V."/>
            <person name="Kalendr R.S."/>
            <person name="Rubalsky E.O."/>
            <person name="Zulkarneev E.R."/>
            <person name="Aleshkin A.V."/>
        </authorList>
    </citation>
    <scope>NUCLEOTIDE SEQUENCE</scope>
    <source>
        <strain evidence="1">1637</strain>
    </source>
</reference>
<proteinExistence type="predicted"/>
<name>A0A930YAU6_9PAST</name>